<organism evidence="2 3">
    <name type="scientific">Ameca splendens</name>
    <dbReference type="NCBI Taxonomy" id="208324"/>
    <lineage>
        <taxon>Eukaryota</taxon>
        <taxon>Metazoa</taxon>
        <taxon>Chordata</taxon>
        <taxon>Craniata</taxon>
        <taxon>Vertebrata</taxon>
        <taxon>Euteleostomi</taxon>
        <taxon>Actinopterygii</taxon>
        <taxon>Neopterygii</taxon>
        <taxon>Teleostei</taxon>
        <taxon>Neoteleostei</taxon>
        <taxon>Acanthomorphata</taxon>
        <taxon>Ovalentaria</taxon>
        <taxon>Atherinomorphae</taxon>
        <taxon>Cyprinodontiformes</taxon>
        <taxon>Goodeidae</taxon>
        <taxon>Ameca</taxon>
    </lineage>
</organism>
<evidence type="ECO:0000256" key="1">
    <source>
        <dbReference type="SAM" id="SignalP"/>
    </source>
</evidence>
<keyword evidence="3" id="KW-1185">Reference proteome</keyword>
<gene>
    <name evidence="2" type="ORF">AMECASPLE_006287</name>
</gene>
<dbReference type="EMBL" id="JAHRIP010075536">
    <property type="protein sequence ID" value="MEQ2310190.1"/>
    <property type="molecule type" value="Genomic_DNA"/>
</dbReference>
<dbReference type="Proteomes" id="UP001469553">
    <property type="component" value="Unassembled WGS sequence"/>
</dbReference>
<accession>A0ABV0ZXC0</accession>
<comment type="caution">
    <text evidence="2">The sequence shown here is derived from an EMBL/GenBank/DDBJ whole genome shotgun (WGS) entry which is preliminary data.</text>
</comment>
<sequence length="113" mass="12863">MLFLLVFLPPTTCSMSWGQPRTKLAFLMSSSNCFLSVVGMLLHRRWLMPPQNHHIYPETIGWHRAGQCYRPVAAEFFGCVVLVPGTTQEVFHSCGTFPTLRLMLNIYPVLPHS</sequence>
<keyword evidence="1" id="KW-0732">Signal</keyword>
<evidence type="ECO:0000313" key="2">
    <source>
        <dbReference type="EMBL" id="MEQ2310190.1"/>
    </source>
</evidence>
<protein>
    <recommendedName>
        <fullName evidence="4">Secreted protein</fullName>
    </recommendedName>
</protein>
<name>A0ABV0ZXC0_9TELE</name>
<proteinExistence type="predicted"/>
<evidence type="ECO:0000313" key="3">
    <source>
        <dbReference type="Proteomes" id="UP001469553"/>
    </source>
</evidence>
<feature type="signal peptide" evidence="1">
    <location>
        <begin position="1"/>
        <end position="18"/>
    </location>
</feature>
<feature type="chain" id="PRO_5046356812" description="Secreted protein" evidence="1">
    <location>
        <begin position="19"/>
        <end position="113"/>
    </location>
</feature>
<evidence type="ECO:0008006" key="4">
    <source>
        <dbReference type="Google" id="ProtNLM"/>
    </source>
</evidence>
<reference evidence="2 3" key="1">
    <citation type="submission" date="2021-06" db="EMBL/GenBank/DDBJ databases">
        <authorList>
            <person name="Palmer J.M."/>
        </authorList>
    </citation>
    <scope>NUCLEOTIDE SEQUENCE [LARGE SCALE GENOMIC DNA]</scope>
    <source>
        <strain evidence="2 3">AS_MEX2019</strain>
        <tissue evidence="2">Muscle</tissue>
    </source>
</reference>